<protein>
    <submittedName>
        <fullName evidence="5">3-keto-5-aminohexanoate cleavage protein</fullName>
    </submittedName>
</protein>
<evidence type="ECO:0000256" key="1">
    <source>
        <dbReference type="ARBA" id="ARBA00001947"/>
    </source>
</evidence>
<sequence>MTDTGKPVWLEVAINGPWSRDLQPLAPRGDDAIIAEGIACARAGASIIHLHIFDETGDRQVDDAAQYEKIIRAIHGETGAIVYGTLPFHASSADRPLTAVERYAAVEELAKHGAIEWSIVDPGSVNVSSFQAMQEGREGFVYLNPEDHIRRGLTLARDHGFTPSYAIYEPGFLRQGAALHAAMPGTPQPVYRFMFSEAYSFGFPPKQFALDAYLNLMAEAAPSAPWMVAGLGVDITPMIAPAVQAGGHVRVGLEDAPVRDARSNLDWIAIAVDEIEKAGGRVATPDEVRDALKS</sequence>
<keyword evidence="3" id="KW-0479">Metal-binding</keyword>
<evidence type="ECO:0000313" key="5">
    <source>
        <dbReference type="EMBL" id="RVU36381.1"/>
    </source>
</evidence>
<dbReference type="OrthoDB" id="9805277at2"/>
<dbReference type="PANTHER" id="PTHR37418">
    <property type="entry name" value="3-KETO-5-AMINOHEXANOATE CLEAVAGE ENZYME-RELATED"/>
    <property type="match status" value="1"/>
</dbReference>
<dbReference type="InterPro" id="IPR013785">
    <property type="entry name" value="Aldolase_TIM"/>
</dbReference>
<comment type="caution">
    <text evidence="5">The sequence shown here is derived from an EMBL/GenBank/DDBJ whole genome shotgun (WGS) entry which is preliminary data.</text>
</comment>
<name>A0A3S2Y2S7_9PROT</name>
<dbReference type="AlphaFoldDB" id="A0A3S2Y2S7"/>
<dbReference type="Pfam" id="PF05853">
    <property type="entry name" value="BKACE"/>
    <property type="match status" value="1"/>
</dbReference>
<dbReference type="GO" id="GO:0043720">
    <property type="term" value="F:3-keto-5-aminohexanoate cleavage activity"/>
    <property type="evidence" value="ECO:0007669"/>
    <property type="project" value="InterPro"/>
</dbReference>
<proteinExistence type="predicted"/>
<comment type="cofactor">
    <cofactor evidence="1">
        <name>Zn(2+)</name>
        <dbReference type="ChEBI" id="CHEBI:29105"/>
    </cofactor>
</comment>
<keyword evidence="2" id="KW-0808">Transferase</keyword>
<keyword evidence="6" id="KW-1185">Reference proteome</keyword>
<dbReference type="PANTHER" id="PTHR37418:SF2">
    <property type="entry name" value="3-KETO-5-AMINOHEXANOATE CLEAVAGE ENZYME"/>
    <property type="match status" value="1"/>
</dbReference>
<dbReference type="GO" id="GO:0046872">
    <property type="term" value="F:metal ion binding"/>
    <property type="evidence" value="ECO:0007669"/>
    <property type="project" value="UniProtKB-KW"/>
</dbReference>
<keyword evidence="4" id="KW-0862">Zinc</keyword>
<evidence type="ECO:0000313" key="6">
    <source>
        <dbReference type="Proteomes" id="UP000287447"/>
    </source>
</evidence>
<evidence type="ECO:0000256" key="2">
    <source>
        <dbReference type="ARBA" id="ARBA00022679"/>
    </source>
</evidence>
<accession>A0A3S2Y2S7</accession>
<dbReference type="InterPro" id="IPR008567">
    <property type="entry name" value="BKACE"/>
</dbReference>
<dbReference type="EMBL" id="SADE01000002">
    <property type="protein sequence ID" value="RVU36381.1"/>
    <property type="molecule type" value="Genomic_DNA"/>
</dbReference>
<dbReference type="RefSeq" id="WP_127765857.1">
    <property type="nucleotide sequence ID" value="NZ_SADE01000002.1"/>
</dbReference>
<dbReference type="Proteomes" id="UP000287447">
    <property type="component" value="Unassembled WGS sequence"/>
</dbReference>
<evidence type="ECO:0000256" key="3">
    <source>
        <dbReference type="ARBA" id="ARBA00022723"/>
    </source>
</evidence>
<evidence type="ECO:0000256" key="4">
    <source>
        <dbReference type="ARBA" id="ARBA00022833"/>
    </source>
</evidence>
<reference evidence="6" key="1">
    <citation type="submission" date="2019-01" db="EMBL/GenBank/DDBJ databases">
        <title>Gri0909 isolated from a small marine red alga.</title>
        <authorList>
            <person name="Kim J."/>
            <person name="Jeong S.E."/>
            <person name="Jeon C.O."/>
        </authorList>
    </citation>
    <scope>NUCLEOTIDE SEQUENCE [LARGE SCALE GENOMIC DNA]</scope>
    <source>
        <strain evidence="6">Gri0909</strain>
    </source>
</reference>
<dbReference type="Gene3D" id="3.20.20.70">
    <property type="entry name" value="Aldolase class I"/>
    <property type="match status" value="1"/>
</dbReference>
<organism evidence="5 6">
    <name type="scientific">Hwanghaeella grinnelliae</name>
    <dbReference type="NCBI Taxonomy" id="2500179"/>
    <lineage>
        <taxon>Bacteria</taxon>
        <taxon>Pseudomonadati</taxon>
        <taxon>Pseudomonadota</taxon>
        <taxon>Alphaproteobacteria</taxon>
        <taxon>Rhodospirillales</taxon>
        <taxon>Rhodospirillaceae</taxon>
        <taxon>Hwanghaeella</taxon>
    </lineage>
</organism>
<gene>
    <name evidence="5" type="ORF">EOI86_14335</name>
</gene>